<proteinExistence type="predicted"/>
<comment type="caution">
    <text evidence="7">The sequence shown here is derived from an EMBL/GenBank/DDBJ whole genome shotgun (WGS) entry which is preliminary data.</text>
</comment>
<feature type="transmembrane region" description="Helical" evidence="5">
    <location>
        <begin position="71"/>
        <end position="98"/>
    </location>
</feature>
<evidence type="ECO:0000256" key="1">
    <source>
        <dbReference type="ARBA" id="ARBA00004141"/>
    </source>
</evidence>
<evidence type="ECO:0000256" key="4">
    <source>
        <dbReference type="ARBA" id="ARBA00023136"/>
    </source>
</evidence>
<evidence type="ECO:0000256" key="5">
    <source>
        <dbReference type="SAM" id="Phobius"/>
    </source>
</evidence>
<dbReference type="PANTHER" id="PTHR43243">
    <property type="entry name" value="INNER MEMBRANE TRANSPORTER YGJI-RELATED"/>
    <property type="match status" value="1"/>
</dbReference>
<gene>
    <name evidence="7" type="ORF">NQ317_010190</name>
</gene>
<feature type="transmembrane region" description="Helical" evidence="5">
    <location>
        <begin position="150"/>
        <end position="169"/>
    </location>
</feature>
<feature type="domain" description="Amino acid permease/ SLC12A" evidence="6">
    <location>
        <begin position="33"/>
        <end position="184"/>
    </location>
</feature>
<dbReference type="Gene3D" id="1.20.1740.10">
    <property type="entry name" value="Amino acid/polyamine transporter I"/>
    <property type="match status" value="1"/>
</dbReference>
<dbReference type="Pfam" id="PF00324">
    <property type="entry name" value="AA_permease"/>
    <property type="match status" value="1"/>
</dbReference>
<comment type="subcellular location">
    <subcellularLocation>
        <location evidence="1">Membrane</location>
        <topology evidence="1">Multi-pass membrane protein</topology>
    </subcellularLocation>
</comment>
<sequence length="260" mass="29391">MINSRNNRKKYEENKLFNNILVIIGCTEAQLDPTVAKVFTGAATCFYAFIGFDIIATTGEEAATPKKSIPLAIVSSLIIILIAYVTSSMMLTLVVLSFNQKLLKFTYFTWDTYIPLYRTFFSEFIPYNEVDKDSALVEMFGQVGAYKCKYVVAVGALAGLTVSMFGSMFPMPRILYAMAQDGLIFRHIYHPTYCQHYNIIDWIVITCNNLEDNKSRLGISLDLAKAFDTVDHKVLIQLVENLGFRGVFLNLLKSCLKDRV</sequence>
<accession>A0ABQ9JVW0</accession>
<evidence type="ECO:0000256" key="2">
    <source>
        <dbReference type="ARBA" id="ARBA00022692"/>
    </source>
</evidence>
<name>A0ABQ9JVW0_9CUCU</name>
<evidence type="ECO:0000259" key="6">
    <source>
        <dbReference type="Pfam" id="PF00324"/>
    </source>
</evidence>
<dbReference type="PANTHER" id="PTHR43243:SF17">
    <property type="entry name" value="CATIONIC AMINO ACID TRANSPORTER-RELATED"/>
    <property type="match status" value="1"/>
</dbReference>
<keyword evidence="4 5" id="KW-0472">Membrane</keyword>
<keyword evidence="3 5" id="KW-1133">Transmembrane helix</keyword>
<keyword evidence="2 5" id="KW-0812">Transmembrane</keyword>
<keyword evidence="8" id="KW-1185">Reference proteome</keyword>
<evidence type="ECO:0000313" key="7">
    <source>
        <dbReference type="EMBL" id="KAJ8982450.1"/>
    </source>
</evidence>
<dbReference type="EMBL" id="JAPWTJ010000123">
    <property type="protein sequence ID" value="KAJ8982450.1"/>
    <property type="molecule type" value="Genomic_DNA"/>
</dbReference>
<organism evidence="7 8">
    <name type="scientific">Molorchus minor</name>
    <dbReference type="NCBI Taxonomy" id="1323400"/>
    <lineage>
        <taxon>Eukaryota</taxon>
        <taxon>Metazoa</taxon>
        <taxon>Ecdysozoa</taxon>
        <taxon>Arthropoda</taxon>
        <taxon>Hexapoda</taxon>
        <taxon>Insecta</taxon>
        <taxon>Pterygota</taxon>
        <taxon>Neoptera</taxon>
        <taxon>Endopterygota</taxon>
        <taxon>Coleoptera</taxon>
        <taxon>Polyphaga</taxon>
        <taxon>Cucujiformia</taxon>
        <taxon>Chrysomeloidea</taxon>
        <taxon>Cerambycidae</taxon>
        <taxon>Lamiinae</taxon>
        <taxon>Monochamini</taxon>
        <taxon>Molorchus</taxon>
    </lineage>
</organism>
<evidence type="ECO:0000313" key="8">
    <source>
        <dbReference type="Proteomes" id="UP001162164"/>
    </source>
</evidence>
<reference evidence="7" key="1">
    <citation type="journal article" date="2023" name="Insect Mol. Biol.">
        <title>Genome sequencing provides insights into the evolution of gene families encoding plant cell wall-degrading enzymes in longhorned beetles.</title>
        <authorList>
            <person name="Shin N.R."/>
            <person name="Okamura Y."/>
            <person name="Kirsch R."/>
            <person name="Pauchet Y."/>
        </authorList>
    </citation>
    <scope>NUCLEOTIDE SEQUENCE</scope>
    <source>
        <strain evidence="7">MMC_N1</strain>
    </source>
</reference>
<dbReference type="Proteomes" id="UP001162164">
    <property type="component" value="Unassembled WGS sequence"/>
</dbReference>
<dbReference type="PROSITE" id="PS51257">
    <property type="entry name" value="PROKAR_LIPOPROTEIN"/>
    <property type="match status" value="1"/>
</dbReference>
<evidence type="ECO:0000256" key="3">
    <source>
        <dbReference type="ARBA" id="ARBA00022989"/>
    </source>
</evidence>
<protein>
    <recommendedName>
        <fullName evidence="6">Amino acid permease/ SLC12A domain-containing protein</fullName>
    </recommendedName>
</protein>
<dbReference type="InterPro" id="IPR004841">
    <property type="entry name" value="AA-permease/SLC12A_dom"/>
</dbReference>